<gene>
    <name evidence="1" type="ORF">N186_06325</name>
</gene>
<dbReference type="eggNOG" id="arCOG02081">
    <property type="taxonomic scope" value="Archaea"/>
</dbReference>
<accession>S5ZER1</accession>
<dbReference type="Proteomes" id="UP000015543">
    <property type="component" value="Chromosome"/>
</dbReference>
<organism evidence="1 2">
    <name type="scientific">Thermofilum adornatum</name>
    <dbReference type="NCBI Taxonomy" id="1365176"/>
    <lineage>
        <taxon>Archaea</taxon>
        <taxon>Thermoproteota</taxon>
        <taxon>Thermoprotei</taxon>
        <taxon>Thermofilales</taxon>
        <taxon>Thermofilaceae</taxon>
        <taxon>Thermofilum</taxon>
    </lineage>
</organism>
<dbReference type="KEGG" id="thb:N186_06325"/>
<name>S5ZER1_9CREN</name>
<proteinExistence type="predicted"/>
<dbReference type="GeneID" id="16573909"/>
<dbReference type="EMBL" id="CP006646">
    <property type="protein sequence ID" value="AGT35603.1"/>
    <property type="molecule type" value="Genomic_DNA"/>
</dbReference>
<dbReference type="eggNOG" id="arCOG10615">
    <property type="taxonomic scope" value="Archaea"/>
</dbReference>
<protein>
    <submittedName>
        <fullName evidence="1">Uncharacterized protein</fullName>
    </submittedName>
</protein>
<dbReference type="AlphaFoldDB" id="S5ZER1"/>
<evidence type="ECO:0000313" key="1">
    <source>
        <dbReference type="EMBL" id="AGT35603.1"/>
    </source>
</evidence>
<evidence type="ECO:0000313" key="2">
    <source>
        <dbReference type="Proteomes" id="UP000015543"/>
    </source>
</evidence>
<dbReference type="OrthoDB" id="372151at2157"/>
<dbReference type="RefSeq" id="WP_020962910.1">
    <property type="nucleotide sequence ID" value="NC_022093.1"/>
</dbReference>
<dbReference type="HOGENOM" id="CLU_331120_0_0_2"/>
<dbReference type="InterPro" id="IPR013783">
    <property type="entry name" value="Ig-like_fold"/>
</dbReference>
<dbReference type="Gene3D" id="2.60.40.10">
    <property type="entry name" value="Immunoglobulins"/>
    <property type="match status" value="2"/>
</dbReference>
<dbReference type="PATRIC" id="fig|1365176.7.peg.1245"/>
<sequence>MYRRGQASAVGAVFLTLIVILLAALIARQIQVQTEVQKIASETANQRSGEGQLSLTLNYTYLTSSLGKINNSQYTCIQSLDGITCNFDSRLSGGTHTLTLNFSATNPPSYFYNVTSNLYLSSSVTVQATLYENNGGILIARSTYTLPANSPIIITSHFVNYTLIFSSTSPFRISIDFLNYTFQAYNSTGFYAKITNIGPSLTRLYGLWLLNSTYARRINTSTWLEPGASQTFSVNLPVSSISEIRAVTTTRINIFEINIRPPAYTGAPGPGGATYPHFTIYSYNSSIVGAPSSSERLVVGLVNDGGASGVAVVRVLDSSGNVASSASVSLSPGQRTDVSLSVVLPPASGNYQWRIIAINNVTGNQDDAKTVLVQVVTYTPVFYIASYTGNITGAVSSRQLFDVTVTNSGNATGTVRVRVLDQAGNTVNGTVLAVPPGASVATSLALTLPSSSGTYSWTVQAVDNATGTIHDSKPITVRAVVYQPKFSIQSYNTSITGAAGSKQKIVVAVANTGNATGAVQVNIIDNNGNTLNSTTLSIPAGQTATTTLTVTLPSSRGTYTWRINVTNQATGKIDDTKTLLVTVKDIYLQSRCALIYTPFESLPSGWSSIGGSWSIAPGYGVGGTSALKGVDNDAGPGGDSVYYWQSSVSSYANLYALVQVTNVNSNDRIYVGYGLLESASSSSRLYEVSLYARGQSVRLNIYLWTGASWIELSNIDVPYSGTTYVLFLSFSKSGTLNSISATLYDQGGNALGSTSSTNSLFSVNYFGLIVDQGTGYFDNLVVASTCDPRYVQVNGLSSGWTAELRDSSGNLVSSAVAGNSGTATLSVLKLPVILNGSIIIKDQYGSVIIQKTFSQVVGGDTYSYG</sequence>
<keyword evidence="2" id="KW-1185">Reference proteome</keyword>
<reference evidence="1 2" key="1">
    <citation type="journal article" date="2013" name="Genome Announc.">
        <title>Complete Genomic Sequence of 'Thermofilum adornatus' Strain 1910bT, a Hyperthermophilic Anaerobic Organotrophic Crenarchaeon.</title>
        <authorList>
            <person name="Dominova I.N."/>
            <person name="Kublanov I.V."/>
            <person name="Podosokorskaya O.A."/>
            <person name="Derbikova K.S."/>
            <person name="Patrushev M.V."/>
            <person name="Toshchakov S.V."/>
        </authorList>
    </citation>
    <scope>NUCLEOTIDE SEQUENCE [LARGE SCALE GENOMIC DNA]</scope>
    <source>
        <strain evidence="2">1910b</strain>
    </source>
</reference>